<sequence length="417" mass="44755">MPMLVIQLPPRARSGSVPPDAASVPLAYVLSADGLVVTAQGRAPLAELPRADSVIAVAPPGEIGWHRLPLPKAPAGRLRAALLGMLEEALLDDDEQIHLALAPQAKPAQPTWVAALHRPWIAGWIAAIEQAGLTLERVVPALWPQEPGQAHVYPAGHGEGGDAAAPWLTLADGEGVLTIPLAGGLARSRQAGWLAHELRWTAEPSVVAAAERWLGAPLQVQTEAESALAAARSPWNLRQFELAPHHRGMRAVRELAKQWRGPAWRPVRWGLAALVLLQIVGLNLHAWQQQRKLQSRQQEMTALLRSSHPQVRSVVDAAAQMQRETELLRQAAGQPGEADFEPLLALAARGWPDGQAPVQQLQYEPGKLSLAAAGWAPQQIEQFRTRVEAAGARVTHDGGRLVVRTAAAAGAPQQGVR</sequence>
<keyword evidence="6" id="KW-0812">Transmembrane</keyword>
<feature type="domain" description="GspL periplasmic" evidence="11">
    <location>
        <begin position="263"/>
        <end position="389"/>
    </location>
</feature>
<dbReference type="NCBIfam" id="TIGR01709">
    <property type="entry name" value="typeII_sec_gspL"/>
    <property type="match status" value="1"/>
</dbReference>
<dbReference type="InterPro" id="IPR043129">
    <property type="entry name" value="ATPase_NBD"/>
</dbReference>
<dbReference type="SUPFAM" id="SSF53067">
    <property type="entry name" value="Actin-like ATPase domain"/>
    <property type="match status" value="1"/>
</dbReference>
<organism evidence="12 13">
    <name type="scientific">Pseudaquabacterium terrae</name>
    <dbReference type="NCBI Taxonomy" id="2732868"/>
    <lineage>
        <taxon>Bacteria</taxon>
        <taxon>Pseudomonadati</taxon>
        <taxon>Pseudomonadota</taxon>
        <taxon>Betaproteobacteria</taxon>
        <taxon>Burkholderiales</taxon>
        <taxon>Sphaerotilaceae</taxon>
        <taxon>Pseudaquabacterium</taxon>
    </lineage>
</organism>
<evidence type="ECO:0000313" key="12">
    <source>
        <dbReference type="EMBL" id="NRF66584.1"/>
    </source>
</evidence>
<evidence type="ECO:0000259" key="11">
    <source>
        <dbReference type="Pfam" id="PF12693"/>
    </source>
</evidence>
<protein>
    <submittedName>
        <fullName evidence="12">General secretion pathway protein GspL</fullName>
    </submittedName>
</protein>
<dbReference type="InterPro" id="IPR024230">
    <property type="entry name" value="GspL_cyto_dom"/>
</dbReference>
<evidence type="ECO:0000256" key="8">
    <source>
        <dbReference type="ARBA" id="ARBA00022989"/>
    </source>
</evidence>
<evidence type="ECO:0000256" key="4">
    <source>
        <dbReference type="ARBA" id="ARBA00022475"/>
    </source>
</evidence>
<keyword evidence="9" id="KW-0472">Membrane</keyword>
<dbReference type="Pfam" id="PF05134">
    <property type="entry name" value="T2SSL"/>
    <property type="match status" value="1"/>
</dbReference>
<accession>A0ABX2ED90</accession>
<keyword evidence="8" id="KW-1133">Transmembrane helix</keyword>
<keyword evidence="7" id="KW-0653">Protein transport</keyword>
<keyword evidence="13" id="KW-1185">Reference proteome</keyword>
<evidence type="ECO:0000259" key="10">
    <source>
        <dbReference type="Pfam" id="PF05134"/>
    </source>
</evidence>
<reference evidence="12 13" key="1">
    <citation type="submission" date="2020-05" db="EMBL/GenBank/DDBJ databases">
        <title>Aquincola sp. isolate from soil.</title>
        <authorList>
            <person name="Han J."/>
            <person name="Kim D.-U."/>
        </authorList>
    </citation>
    <scope>NUCLEOTIDE SEQUENCE [LARGE SCALE GENOMIC DNA]</scope>
    <source>
        <strain evidence="12 13">S2</strain>
    </source>
</reference>
<keyword evidence="3" id="KW-0813">Transport</keyword>
<evidence type="ECO:0000256" key="2">
    <source>
        <dbReference type="ARBA" id="ARBA00005318"/>
    </source>
</evidence>
<evidence type="ECO:0000256" key="1">
    <source>
        <dbReference type="ARBA" id="ARBA00004377"/>
    </source>
</evidence>
<evidence type="ECO:0000256" key="5">
    <source>
        <dbReference type="ARBA" id="ARBA00022519"/>
    </source>
</evidence>
<dbReference type="Pfam" id="PF12693">
    <property type="entry name" value="GspL_C"/>
    <property type="match status" value="1"/>
</dbReference>
<keyword evidence="5" id="KW-0997">Cell inner membrane</keyword>
<evidence type="ECO:0000256" key="3">
    <source>
        <dbReference type="ARBA" id="ARBA00022448"/>
    </source>
</evidence>
<comment type="similarity">
    <text evidence="2">Belongs to the GSP L family.</text>
</comment>
<dbReference type="EMBL" id="JABRWJ010000002">
    <property type="protein sequence ID" value="NRF66584.1"/>
    <property type="molecule type" value="Genomic_DNA"/>
</dbReference>
<feature type="domain" description="GspL cytoplasmic actin-ATPase-like" evidence="10">
    <location>
        <begin position="34"/>
        <end position="140"/>
    </location>
</feature>
<dbReference type="Proteomes" id="UP000737171">
    <property type="component" value="Unassembled WGS sequence"/>
</dbReference>
<evidence type="ECO:0000256" key="9">
    <source>
        <dbReference type="ARBA" id="ARBA00023136"/>
    </source>
</evidence>
<name>A0ABX2ED90_9BURK</name>
<evidence type="ECO:0000256" key="6">
    <source>
        <dbReference type="ARBA" id="ARBA00022692"/>
    </source>
</evidence>
<comment type="caution">
    <text evidence="12">The sequence shown here is derived from an EMBL/GenBank/DDBJ whole genome shotgun (WGS) entry which is preliminary data.</text>
</comment>
<dbReference type="InterPro" id="IPR025691">
    <property type="entry name" value="GspL_pp_dom"/>
</dbReference>
<proteinExistence type="inferred from homology"/>
<gene>
    <name evidence="12" type="ORF">HLB44_06280</name>
</gene>
<keyword evidence="4" id="KW-1003">Cell membrane</keyword>
<dbReference type="Gene3D" id="3.30.420.380">
    <property type="match status" value="1"/>
</dbReference>
<dbReference type="InterPro" id="IPR007812">
    <property type="entry name" value="T2SS_protein-GspL"/>
</dbReference>
<evidence type="ECO:0000313" key="13">
    <source>
        <dbReference type="Proteomes" id="UP000737171"/>
    </source>
</evidence>
<comment type="subcellular location">
    <subcellularLocation>
        <location evidence="1">Cell inner membrane</location>
        <topology evidence="1">Single-pass membrane protein</topology>
    </subcellularLocation>
</comment>
<evidence type="ECO:0000256" key="7">
    <source>
        <dbReference type="ARBA" id="ARBA00022927"/>
    </source>
</evidence>